<dbReference type="EMBL" id="JAPFRF010000016">
    <property type="protein sequence ID" value="KAJ7309799.1"/>
    <property type="molecule type" value="Genomic_DNA"/>
</dbReference>
<dbReference type="Pfam" id="PF14917">
    <property type="entry name" value="CCDC74_C"/>
    <property type="match status" value="1"/>
</dbReference>
<dbReference type="OrthoDB" id="2155209at2759"/>
<dbReference type="Pfam" id="PF14916">
    <property type="entry name" value="CCDC92"/>
    <property type="match status" value="1"/>
</dbReference>
<evidence type="ECO:0008006" key="7">
    <source>
        <dbReference type="Google" id="ProtNLM"/>
    </source>
</evidence>
<dbReference type="InterPro" id="IPR039496">
    <property type="entry name" value="CCDC92/74_N"/>
</dbReference>
<feature type="domain" description="CCDC92/74 N-terminal" evidence="3">
    <location>
        <begin position="69"/>
        <end position="113"/>
    </location>
</feature>
<organism evidence="5 6">
    <name type="scientific">Phrynocephalus forsythii</name>
    <dbReference type="NCBI Taxonomy" id="171643"/>
    <lineage>
        <taxon>Eukaryota</taxon>
        <taxon>Metazoa</taxon>
        <taxon>Chordata</taxon>
        <taxon>Craniata</taxon>
        <taxon>Vertebrata</taxon>
        <taxon>Euteleostomi</taxon>
        <taxon>Lepidosauria</taxon>
        <taxon>Squamata</taxon>
        <taxon>Bifurcata</taxon>
        <taxon>Unidentata</taxon>
        <taxon>Episquamata</taxon>
        <taxon>Toxicofera</taxon>
        <taxon>Iguania</taxon>
        <taxon>Acrodonta</taxon>
        <taxon>Agamidae</taxon>
        <taxon>Agaminae</taxon>
        <taxon>Phrynocephalus</taxon>
    </lineage>
</organism>
<dbReference type="InterPro" id="IPR029422">
    <property type="entry name" value="CCDC74_C"/>
</dbReference>
<name>A0A9Q1ATT7_9SAUR</name>
<dbReference type="InterPro" id="IPR040370">
    <property type="entry name" value="CCDC74A/CCDC74B/CCDC92"/>
</dbReference>
<feature type="compositionally biased region" description="Pro residues" evidence="2">
    <location>
        <begin position="21"/>
        <end position="41"/>
    </location>
</feature>
<evidence type="ECO:0000259" key="4">
    <source>
        <dbReference type="Pfam" id="PF14917"/>
    </source>
</evidence>
<sequence>MQSSGLPPLPSPPSWARAPAAPGPRPPPPPPPRTPDAPAPAPGGGRSGVRGGVGAGSSGSGGAAAAAAELERSLRFVQAQHAETLRQLHQEVDLLRRQNRDLHYKLIMHPVLQKAELSPPCAASSPAMSSPRSSLVGKTASGSSQAEEEESSAGGPPAFSHSSLGHGVALEQPERKPEPPTGREQPEGEDAEQRPEEAGASASTQAEGEPPIPEAPNTGPVTQVPHSDVEPPAKPSGCGHSAGTPHRALRGASVCNRATSPAHFPSASRDTSEEVRIPPASSNPFLVNVLPSHMRKPPTLEECEVVIRQLWSINHMQMQELMYLRACLEDIHKTRRMPEDYMLAGQLGNRESNWLLRTRNAPKTCRILTPLPAAERAVLPALKQTLGNAFAERQKRTQAVQRKRLRRTAL</sequence>
<feature type="domain" description="Coiled coil protein 74 C-terminal" evidence="4">
    <location>
        <begin position="290"/>
        <end position="407"/>
    </location>
</feature>
<comment type="caution">
    <text evidence="5">The sequence shown here is derived from an EMBL/GenBank/DDBJ whole genome shotgun (WGS) entry which is preliminary data.</text>
</comment>
<accession>A0A9Q1ATT7</accession>
<dbReference type="PANTHER" id="PTHR14882:SF5">
    <property type="entry name" value="COILED-COIL DOMAIN CONTAINING 74A"/>
    <property type="match status" value="1"/>
</dbReference>
<feature type="region of interest" description="Disordered" evidence="2">
    <location>
        <begin position="260"/>
        <end position="285"/>
    </location>
</feature>
<dbReference type="PANTHER" id="PTHR14882">
    <property type="entry name" value="COILED-COIL DOMAIN-CONTAINING 74A"/>
    <property type="match status" value="1"/>
</dbReference>
<keyword evidence="1" id="KW-0175">Coiled coil</keyword>
<protein>
    <recommendedName>
        <fullName evidence="7">Coiled-coil domain-containing protein 74B</fullName>
    </recommendedName>
</protein>
<evidence type="ECO:0000313" key="5">
    <source>
        <dbReference type="EMBL" id="KAJ7309799.1"/>
    </source>
</evidence>
<gene>
    <name evidence="5" type="ORF">JRQ81_007868</name>
</gene>
<feature type="region of interest" description="Disordered" evidence="2">
    <location>
        <begin position="1"/>
        <end position="69"/>
    </location>
</feature>
<feature type="region of interest" description="Disordered" evidence="2">
    <location>
        <begin position="119"/>
        <end position="245"/>
    </location>
</feature>
<reference evidence="5" key="1">
    <citation type="journal article" date="2023" name="DNA Res.">
        <title>Chromosome-level genome assembly of Phrynocephalus forsythii using third-generation DNA sequencing and Hi-C analysis.</title>
        <authorList>
            <person name="Qi Y."/>
            <person name="Zhao W."/>
            <person name="Zhao Y."/>
            <person name="Niu C."/>
            <person name="Cao S."/>
            <person name="Zhang Y."/>
        </authorList>
    </citation>
    <scope>NUCLEOTIDE SEQUENCE</scope>
    <source>
        <tissue evidence="5">Muscle</tissue>
    </source>
</reference>
<evidence type="ECO:0000313" key="6">
    <source>
        <dbReference type="Proteomes" id="UP001142489"/>
    </source>
</evidence>
<evidence type="ECO:0000256" key="1">
    <source>
        <dbReference type="ARBA" id="ARBA00023054"/>
    </source>
</evidence>
<dbReference type="Proteomes" id="UP001142489">
    <property type="component" value="Unassembled WGS sequence"/>
</dbReference>
<evidence type="ECO:0000256" key="2">
    <source>
        <dbReference type="SAM" id="MobiDB-lite"/>
    </source>
</evidence>
<feature type="compositionally biased region" description="Low complexity" evidence="2">
    <location>
        <begin position="119"/>
        <end position="145"/>
    </location>
</feature>
<proteinExistence type="predicted"/>
<feature type="compositionally biased region" description="Gly residues" evidence="2">
    <location>
        <begin position="42"/>
        <end position="62"/>
    </location>
</feature>
<dbReference type="AlphaFoldDB" id="A0A9Q1ATT7"/>
<keyword evidence="6" id="KW-1185">Reference proteome</keyword>
<evidence type="ECO:0000259" key="3">
    <source>
        <dbReference type="Pfam" id="PF14916"/>
    </source>
</evidence>